<dbReference type="PROSITE" id="PS50005">
    <property type="entry name" value="TPR"/>
    <property type="match status" value="1"/>
</dbReference>
<dbReference type="InterPro" id="IPR011990">
    <property type="entry name" value="TPR-like_helical_dom_sf"/>
</dbReference>
<reference evidence="4 5" key="1">
    <citation type="submission" date="2014-02" db="EMBL/GenBank/DDBJ databases">
        <title>Draft genome sequence of Lysinibacillus odysseyi NBRC 100172.</title>
        <authorList>
            <person name="Zhang F."/>
            <person name="Wang G."/>
            <person name="Zhang L."/>
        </authorList>
    </citation>
    <scope>NUCLEOTIDE SEQUENCE [LARGE SCALE GENOMIC DNA]</scope>
    <source>
        <strain evidence="4 5">NBRC 100172</strain>
    </source>
</reference>
<evidence type="ECO:0000259" key="3">
    <source>
        <dbReference type="PROSITE" id="PS50943"/>
    </source>
</evidence>
<sequence>MNELGAAIKKLRKEKKMTLAQLAGDRLTKGMLSLIENGKAQPSMESLRYIADRLEVDVTALLHNQSLAQRRTLLLQAEEMMKNATDVFRNKTQEEILEEMLLLLTPVIDKIQGAYFEDVRLMDLWMRASRQLKKGFDLQEYKKVLEKYEELHAFTYVIKGYSFLCWNAYEERDYKTVLEFLLQGEQVLNNHEYMVDDLVKLDLYYNLALAYGALNDYKQMEVYMDKAMDLSKRNRIYYRLEDFYRLMFSRAVELEDRGKSEKYLIKLRLLDELAQDFQMHTFFVYANAHYANFIEKDFRKAIRLLKDFLPVLEEKRGKGSLVSPLFQVEQAYAHFQLGEAEHVIEVLAALYMPEFQQHPFDLIYLYFGFAIRAAAYNALGNHEKAKRDILYAHNGSLTLADSKYKMFIIEKYEIIMK</sequence>
<feature type="domain" description="HTH cro/C1-type" evidence="3">
    <location>
        <begin position="8"/>
        <end position="61"/>
    </location>
</feature>
<dbReference type="Proteomes" id="UP000030437">
    <property type="component" value="Unassembled WGS sequence"/>
</dbReference>
<dbReference type="GO" id="GO:0003677">
    <property type="term" value="F:DNA binding"/>
    <property type="evidence" value="ECO:0007669"/>
    <property type="project" value="UniProtKB-KW"/>
</dbReference>
<dbReference type="EMBL" id="JPVP01000060">
    <property type="protein sequence ID" value="KGR81893.1"/>
    <property type="molecule type" value="Genomic_DNA"/>
</dbReference>
<gene>
    <name evidence="4" type="ORF">CD32_21520</name>
</gene>
<feature type="repeat" description="TPR" evidence="2">
    <location>
        <begin position="201"/>
        <end position="234"/>
    </location>
</feature>
<dbReference type="eggNOG" id="COG1396">
    <property type="taxonomic scope" value="Bacteria"/>
</dbReference>
<evidence type="ECO:0000256" key="2">
    <source>
        <dbReference type="PROSITE-ProRule" id="PRU00339"/>
    </source>
</evidence>
<dbReference type="Gene3D" id="1.25.40.10">
    <property type="entry name" value="Tetratricopeptide repeat domain"/>
    <property type="match status" value="1"/>
</dbReference>
<keyword evidence="2" id="KW-0802">TPR repeat</keyword>
<dbReference type="Gene3D" id="1.10.260.40">
    <property type="entry name" value="lambda repressor-like DNA-binding domains"/>
    <property type="match status" value="1"/>
</dbReference>
<evidence type="ECO:0000256" key="1">
    <source>
        <dbReference type="ARBA" id="ARBA00023125"/>
    </source>
</evidence>
<dbReference type="InterPro" id="IPR010982">
    <property type="entry name" value="Lambda_DNA-bd_dom_sf"/>
</dbReference>
<dbReference type="SMART" id="SM00530">
    <property type="entry name" value="HTH_XRE"/>
    <property type="match status" value="1"/>
</dbReference>
<dbReference type="STRING" id="1220589.CD32_21520"/>
<keyword evidence="1" id="KW-0238">DNA-binding</keyword>
<proteinExistence type="predicted"/>
<evidence type="ECO:0000313" key="4">
    <source>
        <dbReference type="EMBL" id="KGR81893.1"/>
    </source>
</evidence>
<dbReference type="SUPFAM" id="SSF48452">
    <property type="entry name" value="TPR-like"/>
    <property type="match status" value="1"/>
</dbReference>
<dbReference type="Pfam" id="PF01381">
    <property type="entry name" value="HTH_3"/>
    <property type="match status" value="1"/>
</dbReference>
<dbReference type="GO" id="GO:0003700">
    <property type="term" value="F:DNA-binding transcription factor activity"/>
    <property type="evidence" value="ECO:0007669"/>
    <property type="project" value="TreeGrafter"/>
</dbReference>
<dbReference type="PROSITE" id="PS50943">
    <property type="entry name" value="HTH_CROC1"/>
    <property type="match status" value="1"/>
</dbReference>
<dbReference type="AlphaFoldDB" id="A0A0A3IGE6"/>
<dbReference type="InterPro" id="IPR019734">
    <property type="entry name" value="TPR_rpt"/>
</dbReference>
<accession>A0A0A3IGE6</accession>
<dbReference type="InterPro" id="IPR001387">
    <property type="entry name" value="Cro/C1-type_HTH"/>
</dbReference>
<dbReference type="PANTHER" id="PTHR46797">
    <property type="entry name" value="HTH-TYPE TRANSCRIPTIONAL REGULATOR"/>
    <property type="match status" value="1"/>
</dbReference>
<dbReference type="CDD" id="cd00093">
    <property type="entry name" value="HTH_XRE"/>
    <property type="match status" value="1"/>
</dbReference>
<protein>
    <recommendedName>
        <fullName evidence="3">HTH cro/C1-type domain-containing protein</fullName>
    </recommendedName>
</protein>
<dbReference type="PANTHER" id="PTHR46797:SF1">
    <property type="entry name" value="METHYLPHOSPHONATE SYNTHASE"/>
    <property type="match status" value="1"/>
</dbReference>
<dbReference type="SUPFAM" id="SSF47413">
    <property type="entry name" value="lambda repressor-like DNA-binding domains"/>
    <property type="match status" value="1"/>
</dbReference>
<keyword evidence="5" id="KW-1185">Reference proteome</keyword>
<dbReference type="GO" id="GO:0005829">
    <property type="term" value="C:cytosol"/>
    <property type="evidence" value="ECO:0007669"/>
    <property type="project" value="TreeGrafter"/>
</dbReference>
<dbReference type="RefSeq" id="WP_036158922.1">
    <property type="nucleotide sequence ID" value="NZ_AVCX01000001.1"/>
</dbReference>
<organism evidence="4 5">
    <name type="scientific">Lysinibacillus odysseyi 34hs-1 = NBRC 100172</name>
    <dbReference type="NCBI Taxonomy" id="1220589"/>
    <lineage>
        <taxon>Bacteria</taxon>
        <taxon>Bacillati</taxon>
        <taxon>Bacillota</taxon>
        <taxon>Bacilli</taxon>
        <taxon>Bacillales</taxon>
        <taxon>Bacillaceae</taxon>
        <taxon>Lysinibacillus</taxon>
    </lineage>
</organism>
<name>A0A0A3IGE6_9BACI</name>
<comment type="caution">
    <text evidence="4">The sequence shown here is derived from an EMBL/GenBank/DDBJ whole genome shotgun (WGS) entry which is preliminary data.</text>
</comment>
<dbReference type="InterPro" id="IPR050807">
    <property type="entry name" value="TransReg_Diox_bact_type"/>
</dbReference>
<evidence type="ECO:0000313" key="5">
    <source>
        <dbReference type="Proteomes" id="UP000030437"/>
    </source>
</evidence>